<reference evidence="4" key="1">
    <citation type="submission" date="2013-10" db="EMBL/GenBank/DDBJ databases">
        <title>Genome sequencing of Onchocerca volvulus.</title>
        <authorList>
            <person name="Cotton J."/>
            <person name="Tsai J."/>
            <person name="Stanley E."/>
            <person name="Tracey A."/>
            <person name="Holroyd N."/>
            <person name="Lustigman S."/>
            <person name="Berriman M."/>
        </authorList>
    </citation>
    <scope>NUCLEOTIDE SEQUENCE</scope>
</reference>
<dbReference type="PROSITE" id="PS00061">
    <property type="entry name" value="ADH_SHORT"/>
    <property type="match status" value="1"/>
</dbReference>
<name>A0A8R1TWJ7_ONCVO</name>
<dbReference type="PANTHER" id="PTHR43313">
    <property type="entry name" value="SHORT-CHAIN DEHYDROGENASE/REDUCTASE FAMILY 9C"/>
    <property type="match status" value="1"/>
</dbReference>
<dbReference type="SUPFAM" id="SSF51735">
    <property type="entry name" value="NAD(P)-binding Rossmann-fold domains"/>
    <property type="match status" value="1"/>
</dbReference>
<dbReference type="EnsemblMetazoa" id="OVOC6039.1">
    <property type="protein sequence ID" value="OVOC6039.1"/>
    <property type="gene ID" value="WBGene00242848"/>
</dbReference>
<keyword evidence="1" id="KW-0560">Oxidoreductase</keyword>
<dbReference type="InterPro" id="IPR036291">
    <property type="entry name" value="NAD(P)-bd_dom_sf"/>
</dbReference>
<feature type="transmembrane region" description="Helical" evidence="2">
    <location>
        <begin position="6"/>
        <end position="23"/>
    </location>
</feature>
<evidence type="ECO:0000313" key="3">
    <source>
        <dbReference type="EnsemblMetazoa" id="OVOC6039.1"/>
    </source>
</evidence>
<dbReference type="GO" id="GO:0008202">
    <property type="term" value="P:steroid metabolic process"/>
    <property type="evidence" value="ECO:0007669"/>
    <property type="project" value="TreeGrafter"/>
</dbReference>
<sequence length="322" mass="36650">MLLPLLFLFIAFICFYYGLWKFLETIQISDLHEKAVFISGCDSGFGHLLAIKCANNGLPTFAGCLTEQIQLWALVNNAGSFGIYGYDEWCTVKEYAKNLDVNTLGVIRVTHAFIPLLKQSCGRLITITSICGRLALPGTGPYTVSKFATEAYINILRQELRPFGIHCAILEPGRFRTNLMDKEAMTARINHVWNRLDNARKAEYGGEAFKELYCDRSCEFFYDGASPLLDSVVDSYYHAITSSFPRFRYRLGLDSVYLLLLLIPIRIRDFLVCDFYYSITGWPPKMFTSTLNLINSDSVLKDTIIDWFVKKIKGNEMTVDND</sequence>
<dbReference type="PRINTS" id="PR00081">
    <property type="entry name" value="GDHRDH"/>
</dbReference>
<evidence type="ECO:0000313" key="4">
    <source>
        <dbReference type="Proteomes" id="UP000024404"/>
    </source>
</evidence>
<reference evidence="3" key="2">
    <citation type="submission" date="2022-06" db="UniProtKB">
        <authorList>
            <consortium name="EnsemblMetazoa"/>
        </authorList>
    </citation>
    <scope>IDENTIFICATION</scope>
</reference>
<dbReference type="Pfam" id="PF00106">
    <property type="entry name" value="adh_short"/>
    <property type="match status" value="1"/>
</dbReference>
<dbReference type="EMBL" id="CMVM020000167">
    <property type="status" value="NOT_ANNOTATED_CDS"/>
    <property type="molecule type" value="Genomic_DNA"/>
</dbReference>
<dbReference type="OMA" id="MTARINH"/>
<evidence type="ECO:0000256" key="2">
    <source>
        <dbReference type="SAM" id="Phobius"/>
    </source>
</evidence>
<accession>A0A8R1TWJ7</accession>
<evidence type="ECO:0000256" key="1">
    <source>
        <dbReference type="ARBA" id="ARBA00023002"/>
    </source>
</evidence>
<keyword evidence="2" id="KW-1133">Transmembrane helix</keyword>
<keyword evidence="2" id="KW-0812">Transmembrane</keyword>
<proteinExistence type="predicted"/>
<dbReference type="Gene3D" id="3.40.50.720">
    <property type="entry name" value="NAD(P)-binding Rossmann-like Domain"/>
    <property type="match status" value="1"/>
</dbReference>
<dbReference type="GO" id="GO:0016491">
    <property type="term" value="F:oxidoreductase activity"/>
    <property type="evidence" value="ECO:0007669"/>
    <property type="project" value="UniProtKB-KW"/>
</dbReference>
<dbReference type="AlphaFoldDB" id="A0A8R1TWJ7"/>
<dbReference type="InterPro" id="IPR020904">
    <property type="entry name" value="Sc_DH/Rdtase_CS"/>
</dbReference>
<dbReference type="Proteomes" id="UP000024404">
    <property type="component" value="Unassembled WGS sequence"/>
</dbReference>
<keyword evidence="2" id="KW-0472">Membrane</keyword>
<protein>
    <submittedName>
        <fullName evidence="3">Uncharacterized protein</fullName>
    </submittedName>
</protein>
<dbReference type="PANTHER" id="PTHR43313:SF1">
    <property type="entry name" value="3BETA-HYDROXYSTEROID DEHYDROGENASE DHS-16"/>
    <property type="match status" value="1"/>
</dbReference>
<dbReference type="InterPro" id="IPR002347">
    <property type="entry name" value="SDR_fam"/>
</dbReference>
<organism evidence="3 4">
    <name type="scientific">Onchocerca volvulus</name>
    <dbReference type="NCBI Taxonomy" id="6282"/>
    <lineage>
        <taxon>Eukaryota</taxon>
        <taxon>Metazoa</taxon>
        <taxon>Ecdysozoa</taxon>
        <taxon>Nematoda</taxon>
        <taxon>Chromadorea</taxon>
        <taxon>Rhabditida</taxon>
        <taxon>Spirurina</taxon>
        <taxon>Spiruromorpha</taxon>
        <taxon>Filarioidea</taxon>
        <taxon>Onchocercidae</taxon>
        <taxon>Onchocerca</taxon>
    </lineage>
</organism>
<keyword evidence="4" id="KW-1185">Reference proteome</keyword>